<organism evidence="1 2">
    <name type="scientific">Coralloluteibacterium thermophilum</name>
    <dbReference type="NCBI Taxonomy" id="2707049"/>
    <lineage>
        <taxon>Bacteria</taxon>
        <taxon>Pseudomonadati</taxon>
        <taxon>Pseudomonadota</taxon>
        <taxon>Gammaproteobacteria</taxon>
        <taxon>Lysobacterales</taxon>
        <taxon>Lysobacteraceae</taxon>
        <taxon>Coralloluteibacterium</taxon>
    </lineage>
</organism>
<accession>A0ABV9NPF7</accession>
<evidence type="ECO:0000313" key="1">
    <source>
        <dbReference type="EMBL" id="MFC4729509.1"/>
    </source>
</evidence>
<name>A0ABV9NPF7_9GAMM</name>
<keyword evidence="2" id="KW-1185">Reference proteome</keyword>
<gene>
    <name evidence="1" type="ORF">ACFO3Q_15170</name>
</gene>
<dbReference type="RefSeq" id="WP_377005559.1">
    <property type="nucleotide sequence ID" value="NZ_JBHSGG010000044.1"/>
</dbReference>
<comment type="caution">
    <text evidence="1">The sequence shown here is derived from an EMBL/GenBank/DDBJ whole genome shotgun (WGS) entry which is preliminary data.</text>
</comment>
<proteinExistence type="predicted"/>
<reference evidence="2" key="1">
    <citation type="journal article" date="2019" name="Int. J. Syst. Evol. Microbiol.">
        <title>The Global Catalogue of Microorganisms (GCM) 10K type strain sequencing project: providing services to taxonomists for standard genome sequencing and annotation.</title>
        <authorList>
            <consortium name="The Broad Institute Genomics Platform"/>
            <consortium name="The Broad Institute Genome Sequencing Center for Infectious Disease"/>
            <person name="Wu L."/>
            <person name="Ma J."/>
        </authorList>
    </citation>
    <scope>NUCLEOTIDE SEQUENCE [LARGE SCALE GENOMIC DNA]</scope>
    <source>
        <strain evidence="2">CGMCC 1.13574</strain>
    </source>
</reference>
<dbReference type="EMBL" id="JBHSGG010000044">
    <property type="protein sequence ID" value="MFC4729509.1"/>
    <property type="molecule type" value="Genomic_DNA"/>
</dbReference>
<evidence type="ECO:0008006" key="3">
    <source>
        <dbReference type="Google" id="ProtNLM"/>
    </source>
</evidence>
<evidence type="ECO:0000313" key="2">
    <source>
        <dbReference type="Proteomes" id="UP001595892"/>
    </source>
</evidence>
<dbReference type="Proteomes" id="UP001595892">
    <property type="component" value="Unassembled WGS sequence"/>
</dbReference>
<protein>
    <recommendedName>
        <fullName evidence="3">DUF1778 domain-containing protein</fullName>
    </recommendedName>
</protein>
<sequence length="60" mass="6727">MYADPSHIRDNVIKVRLNDDELALVTALARFNQSQLAAFLRDLVMKEVADMQATEQAHAA</sequence>